<dbReference type="Proteomes" id="UP000093053">
    <property type="component" value="Chromosome"/>
</dbReference>
<dbReference type="AlphaFoldDB" id="A0A1B2HC65"/>
<proteinExistence type="predicted"/>
<reference evidence="1 2" key="1">
    <citation type="submission" date="2016-07" db="EMBL/GenBank/DDBJ databases">
        <title>Complete genome sequence of the Lentzea guizhouensis DHS C013.</title>
        <authorList>
            <person name="Cao C."/>
        </authorList>
    </citation>
    <scope>NUCLEOTIDE SEQUENCE [LARGE SCALE GENOMIC DNA]</scope>
    <source>
        <strain evidence="1 2">DHS C013</strain>
    </source>
</reference>
<dbReference type="EMBL" id="CP016793">
    <property type="protein sequence ID" value="ANZ35303.1"/>
    <property type="molecule type" value="Genomic_DNA"/>
</dbReference>
<evidence type="ECO:0000313" key="2">
    <source>
        <dbReference type="Proteomes" id="UP000093053"/>
    </source>
</evidence>
<accession>A0A1B2HC65</accession>
<dbReference type="KEGG" id="led:BBK82_03610"/>
<name>A0A1B2HC65_9PSEU</name>
<organism evidence="1 2">
    <name type="scientific">Lentzea guizhouensis</name>
    <dbReference type="NCBI Taxonomy" id="1586287"/>
    <lineage>
        <taxon>Bacteria</taxon>
        <taxon>Bacillati</taxon>
        <taxon>Actinomycetota</taxon>
        <taxon>Actinomycetes</taxon>
        <taxon>Pseudonocardiales</taxon>
        <taxon>Pseudonocardiaceae</taxon>
        <taxon>Lentzea</taxon>
    </lineage>
</organism>
<gene>
    <name evidence="1" type="ORF">BBK82_03610</name>
</gene>
<dbReference type="STRING" id="1586287.BBK82_03610"/>
<sequence>MADIQIPREAVEAAARAIQFLDSGDVDKWDDLLVTEKRFFLRSAEHALYAAAPFIKAAYAERKGKELNATADAFLRSGKRTKGSWFGHIAGQLLAEASTLRNGRPRS</sequence>
<protein>
    <submittedName>
        <fullName evidence="1">Uncharacterized protein</fullName>
    </submittedName>
</protein>
<evidence type="ECO:0000313" key="1">
    <source>
        <dbReference type="EMBL" id="ANZ35303.1"/>
    </source>
</evidence>
<dbReference type="RefSeq" id="WP_065913719.1">
    <property type="nucleotide sequence ID" value="NZ_CP016793.1"/>
</dbReference>
<keyword evidence="2" id="KW-1185">Reference proteome</keyword>